<name>A0A2A6BV46_PRIPA</name>
<proteinExistence type="predicted"/>
<evidence type="ECO:0000313" key="2">
    <source>
        <dbReference type="Proteomes" id="UP000005239"/>
    </source>
</evidence>
<gene>
    <name evidence="1" type="primary">WBGene00115675</name>
</gene>
<dbReference type="GO" id="GO:0005230">
    <property type="term" value="F:extracellular ligand-gated monoatomic ion channel activity"/>
    <property type="evidence" value="ECO:0007669"/>
    <property type="project" value="InterPro"/>
</dbReference>
<reference evidence="2" key="1">
    <citation type="journal article" date="2008" name="Nat. Genet.">
        <title>The Pristionchus pacificus genome provides a unique perspective on nematode lifestyle and parasitism.</title>
        <authorList>
            <person name="Dieterich C."/>
            <person name="Clifton S.W."/>
            <person name="Schuster L.N."/>
            <person name="Chinwalla A."/>
            <person name="Delehaunty K."/>
            <person name="Dinkelacker I."/>
            <person name="Fulton L."/>
            <person name="Fulton R."/>
            <person name="Godfrey J."/>
            <person name="Minx P."/>
            <person name="Mitreva M."/>
            <person name="Roeseler W."/>
            <person name="Tian H."/>
            <person name="Witte H."/>
            <person name="Yang S.P."/>
            <person name="Wilson R.K."/>
            <person name="Sommer R.J."/>
        </authorList>
    </citation>
    <scope>NUCLEOTIDE SEQUENCE [LARGE SCALE GENOMIC DNA]</scope>
    <source>
        <strain evidence="2">PS312</strain>
    </source>
</reference>
<dbReference type="EnsemblMetazoa" id="PPA26121.1">
    <property type="protein sequence ID" value="PPA26121.1"/>
    <property type="gene ID" value="WBGene00115675"/>
</dbReference>
<keyword evidence="2" id="KW-1185">Reference proteome</keyword>
<dbReference type="SUPFAM" id="SSF63712">
    <property type="entry name" value="Nicotinic receptor ligand binding domain-like"/>
    <property type="match status" value="1"/>
</dbReference>
<dbReference type="GO" id="GO:0016020">
    <property type="term" value="C:membrane"/>
    <property type="evidence" value="ECO:0007669"/>
    <property type="project" value="InterPro"/>
</dbReference>
<evidence type="ECO:0000313" key="1">
    <source>
        <dbReference type="EnsemblMetazoa" id="PPA26121.1"/>
    </source>
</evidence>
<accession>A0A8R1UFR5</accession>
<organism evidence="1 2">
    <name type="scientific">Pristionchus pacificus</name>
    <name type="common">Parasitic nematode worm</name>
    <dbReference type="NCBI Taxonomy" id="54126"/>
    <lineage>
        <taxon>Eukaryota</taxon>
        <taxon>Metazoa</taxon>
        <taxon>Ecdysozoa</taxon>
        <taxon>Nematoda</taxon>
        <taxon>Chromadorea</taxon>
        <taxon>Rhabditida</taxon>
        <taxon>Rhabditina</taxon>
        <taxon>Diplogasteromorpha</taxon>
        <taxon>Diplogasteroidea</taxon>
        <taxon>Neodiplogasteridae</taxon>
        <taxon>Pristionchus</taxon>
    </lineage>
</organism>
<dbReference type="Gene3D" id="2.70.170.10">
    <property type="entry name" value="Neurotransmitter-gated ion-channel ligand-binding domain"/>
    <property type="match status" value="1"/>
</dbReference>
<dbReference type="Proteomes" id="UP000005239">
    <property type="component" value="Unassembled WGS sequence"/>
</dbReference>
<sequence length="306" mass="33668">MFLLGLFNLAVAVVAIPPDAQLKNHLQRVTNEIGGAFMNDRFRVDGSIHRLDVGDVDIPASRVDATVVISYTFTNPYLRWNPAAFGNIPQIVVDRTSTLFIKETGEYDKSTVYSNGQVSTISAINTTSICSLSHAKPNEVRTCDVCLAFNLATTASFDVDSVVHIEAPRGWEAGGMWTEISWSGGGVMVKFRYSIKRYHVNNDWKLSHLIIVTILVAAIVQMLLQKKILSTTAGVLVIILANYLTSQHFFSWELTNPSWLIVAPFVIIAAGVAAICCIVVNRNRVRPGNEGEEKKAEKGAMIRVEA</sequence>
<dbReference type="AlphaFoldDB" id="A0A2A6BV46"/>
<accession>A0A2A6BV46</accession>
<dbReference type="InterPro" id="IPR036734">
    <property type="entry name" value="Neur_chan_lig-bd_sf"/>
</dbReference>
<protein>
    <submittedName>
        <fullName evidence="1">Transmembrane ion channel</fullName>
    </submittedName>
</protein>
<reference evidence="1" key="2">
    <citation type="submission" date="2022-06" db="UniProtKB">
        <authorList>
            <consortium name="EnsemblMetazoa"/>
        </authorList>
    </citation>
    <scope>IDENTIFICATION</scope>
    <source>
        <strain evidence="1">PS312</strain>
    </source>
</reference>